<evidence type="ECO:0000313" key="4">
    <source>
        <dbReference type="Proteomes" id="UP000322981"/>
    </source>
</evidence>
<dbReference type="EMBL" id="VWXX01000012">
    <property type="protein sequence ID" value="KAA6185206.1"/>
    <property type="molecule type" value="Genomic_DNA"/>
</dbReference>
<feature type="transmembrane region" description="Helical" evidence="2">
    <location>
        <begin position="24"/>
        <end position="46"/>
    </location>
</feature>
<organism evidence="3 4">
    <name type="scientific">Thiohalocapsa marina</name>
    <dbReference type="NCBI Taxonomy" id="424902"/>
    <lineage>
        <taxon>Bacteria</taxon>
        <taxon>Pseudomonadati</taxon>
        <taxon>Pseudomonadota</taxon>
        <taxon>Gammaproteobacteria</taxon>
        <taxon>Chromatiales</taxon>
        <taxon>Chromatiaceae</taxon>
        <taxon>Thiohalocapsa</taxon>
    </lineage>
</organism>
<evidence type="ECO:0000256" key="1">
    <source>
        <dbReference type="SAM" id="MobiDB-lite"/>
    </source>
</evidence>
<dbReference type="RefSeq" id="WP_150092907.1">
    <property type="nucleotide sequence ID" value="NZ_JBFUOH010000059.1"/>
</dbReference>
<evidence type="ECO:0000313" key="3">
    <source>
        <dbReference type="EMBL" id="KAA6185206.1"/>
    </source>
</evidence>
<protein>
    <submittedName>
        <fullName evidence="3">Uncharacterized protein</fullName>
    </submittedName>
</protein>
<gene>
    <name evidence="3" type="ORF">F2Q65_09875</name>
</gene>
<keyword evidence="2" id="KW-0812">Transmembrane</keyword>
<accession>A0A5M8FNH9</accession>
<dbReference type="Proteomes" id="UP000322981">
    <property type="component" value="Unassembled WGS sequence"/>
</dbReference>
<feature type="region of interest" description="Disordered" evidence="1">
    <location>
        <begin position="1"/>
        <end position="21"/>
    </location>
</feature>
<feature type="compositionally biased region" description="Basic and acidic residues" evidence="1">
    <location>
        <begin position="1"/>
        <end position="18"/>
    </location>
</feature>
<proteinExistence type="predicted"/>
<reference evidence="3 4" key="1">
    <citation type="submission" date="2019-09" db="EMBL/GenBank/DDBJ databases">
        <title>Whole-genome sequence of the purple sulfur bacterium Thiohalocapsa marina DSM 19078.</title>
        <authorList>
            <person name="Kyndt J.A."/>
            <person name="Meyer T.E."/>
        </authorList>
    </citation>
    <scope>NUCLEOTIDE SEQUENCE [LARGE SCALE GENOMIC DNA]</scope>
    <source>
        <strain evidence="3 4">DSM 19078</strain>
    </source>
</reference>
<name>A0A5M8FNH9_9GAMM</name>
<comment type="caution">
    <text evidence="3">The sequence shown here is derived from an EMBL/GenBank/DDBJ whole genome shotgun (WGS) entry which is preliminary data.</text>
</comment>
<sequence length="90" mass="9538">MKDYKRSARSLQFRERQSARPRRLVSPALLIIGVIVLIAGLGVYWLQIPGVGSTSDVSGRAASAPGTITIPLTLPAKGEPVNAPGESAER</sequence>
<dbReference type="AlphaFoldDB" id="A0A5M8FNH9"/>
<keyword evidence="2" id="KW-0472">Membrane</keyword>
<evidence type="ECO:0000256" key="2">
    <source>
        <dbReference type="SAM" id="Phobius"/>
    </source>
</evidence>
<keyword evidence="4" id="KW-1185">Reference proteome</keyword>
<keyword evidence="2" id="KW-1133">Transmembrane helix</keyword>